<sequence length="112" mass="12017">MIDLPQPTGAELWPPDESGSAARLHKPWRILVAVLEVVLAVAAGWGVYAFWHSGMATVVTRTDDGAVLESHRYFGGHLAAAIGLGVVAAILLVDAVRQLSLALRTRPRKPKD</sequence>
<evidence type="ECO:0000313" key="3">
    <source>
        <dbReference type="Proteomes" id="UP001304298"/>
    </source>
</evidence>
<comment type="caution">
    <text evidence="2">The sequence shown here is derived from an EMBL/GenBank/DDBJ whole genome shotgun (WGS) entry which is preliminary data.</text>
</comment>
<evidence type="ECO:0000313" key="2">
    <source>
        <dbReference type="EMBL" id="MEA5361868.1"/>
    </source>
</evidence>
<keyword evidence="1" id="KW-0472">Membrane</keyword>
<proteinExistence type="predicted"/>
<dbReference type="RefSeq" id="WP_323329372.1">
    <property type="nucleotide sequence ID" value="NZ_JAYFSI010000004.1"/>
</dbReference>
<keyword evidence="1" id="KW-0812">Transmembrane</keyword>
<name>A0ABU5R6L1_9PSEU</name>
<keyword evidence="3" id="KW-1185">Reference proteome</keyword>
<dbReference type="EMBL" id="JAYFSI010000004">
    <property type="protein sequence ID" value="MEA5361868.1"/>
    <property type="molecule type" value="Genomic_DNA"/>
</dbReference>
<accession>A0ABU5R6L1</accession>
<feature type="transmembrane region" description="Helical" evidence="1">
    <location>
        <begin position="71"/>
        <end position="96"/>
    </location>
</feature>
<gene>
    <name evidence="2" type="ORF">VA596_20190</name>
</gene>
<evidence type="ECO:0000256" key="1">
    <source>
        <dbReference type="SAM" id="Phobius"/>
    </source>
</evidence>
<keyword evidence="1" id="KW-1133">Transmembrane helix</keyword>
<dbReference type="Proteomes" id="UP001304298">
    <property type="component" value="Unassembled WGS sequence"/>
</dbReference>
<organism evidence="2 3">
    <name type="scientific">Amycolatopsis heterodermiae</name>
    <dbReference type="NCBI Taxonomy" id="3110235"/>
    <lineage>
        <taxon>Bacteria</taxon>
        <taxon>Bacillati</taxon>
        <taxon>Actinomycetota</taxon>
        <taxon>Actinomycetes</taxon>
        <taxon>Pseudonocardiales</taxon>
        <taxon>Pseudonocardiaceae</taxon>
        <taxon>Amycolatopsis</taxon>
    </lineage>
</organism>
<feature type="transmembrane region" description="Helical" evidence="1">
    <location>
        <begin position="30"/>
        <end position="51"/>
    </location>
</feature>
<reference evidence="2 3" key="1">
    <citation type="submission" date="2023-12" db="EMBL/GenBank/DDBJ databases">
        <title>Amycolatopsis sp. V23-08.</title>
        <authorList>
            <person name="Somphong A."/>
        </authorList>
    </citation>
    <scope>NUCLEOTIDE SEQUENCE [LARGE SCALE GENOMIC DNA]</scope>
    <source>
        <strain evidence="2 3">V23-08</strain>
    </source>
</reference>
<protein>
    <submittedName>
        <fullName evidence="2">Uncharacterized protein</fullName>
    </submittedName>
</protein>